<dbReference type="EMBL" id="UOGD01000132">
    <property type="protein sequence ID" value="VAX19226.1"/>
    <property type="molecule type" value="Genomic_DNA"/>
</dbReference>
<feature type="transmembrane region" description="Helical" evidence="1">
    <location>
        <begin position="6"/>
        <end position="24"/>
    </location>
</feature>
<evidence type="ECO:0000313" key="2">
    <source>
        <dbReference type="EMBL" id="VAX19226.1"/>
    </source>
</evidence>
<reference evidence="2" key="1">
    <citation type="submission" date="2018-06" db="EMBL/GenBank/DDBJ databases">
        <authorList>
            <person name="Zhirakovskaya E."/>
        </authorList>
    </citation>
    <scope>NUCLEOTIDE SEQUENCE</scope>
</reference>
<name>A0A3B1BLL8_9ZZZZ</name>
<sequence>MEPIIIVGIAFVHLALLFYTIFIIKEFKTPYASNSVLFFLTTAVTFDLIATSCMMIGTTNTYFTFHGIMGYIGLLLMIIDAVYIWKHKITKGAEVVFSKGLNLYSKLAYTWWVIAFVTGVIISLER</sequence>
<feature type="transmembrane region" description="Helical" evidence="1">
    <location>
        <begin position="106"/>
        <end position="124"/>
    </location>
</feature>
<evidence type="ECO:0008006" key="3">
    <source>
        <dbReference type="Google" id="ProtNLM"/>
    </source>
</evidence>
<gene>
    <name evidence="2" type="ORF">MNBD_IGNAVI01-1693</name>
</gene>
<evidence type="ECO:0000256" key="1">
    <source>
        <dbReference type="SAM" id="Phobius"/>
    </source>
</evidence>
<keyword evidence="1" id="KW-0472">Membrane</keyword>
<feature type="transmembrane region" description="Helical" evidence="1">
    <location>
        <begin position="63"/>
        <end position="85"/>
    </location>
</feature>
<organism evidence="2">
    <name type="scientific">hydrothermal vent metagenome</name>
    <dbReference type="NCBI Taxonomy" id="652676"/>
    <lineage>
        <taxon>unclassified sequences</taxon>
        <taxon>metagenomes</taxon>
        <taxon>ecological metagenomes</taxon>
    </lineage>
</organism>
<accession>A0A3B1BLL8</accession>
<keyword evidence="1" id="KW-1133">Transmembrane helix</keyword>
<feature type="transmembrane region" description="Helical" evidence="1">
    <location>
        <begin position="36"/>
        <end position="57"/>
    </location>
</feature>
<proteinExistence type="predicted"/>
<protein>
    <recommendedName>
        <fullName evidence="3">Cytochrome b561 domain-containing protein</fullName>
    </recommendedName>
</protein>
<dbReference type="AlphaFoldDB" id="A0A3B1BLL8"/>
<keyword evidence="1" id="KW-0812">Transmembrane</keyword>